<protein>
    <submittedName>
        <fullName evidence="2">Uncharacterized protein</fullName>
    </submittedName>
</protein>
<organism evidence="2 3">
    <name type="scientific">Crateriforma conspicua</name>
    <dbReference type="NCBI Taxonomy" id="2527996"/>
    <lineage>
        <taxon>Bacteria</taxon>
        <taxon>Pseudomonadati</taxon>
        <taxon>Planctomycetota</taxon>
        <taxon>Planctomycetia</taxon>
        <taxon>Planctomycetales</taxon>
        <taxon>Planctomycetaceae</taxon>
        <taxon>Crateriforma</taxon>
    </lineage>
</organism>
<gene>
    <name evidence="2" type="ORF">Pan14r_51540</name>
</gene>
<dbReference type="EMBL" id="SJPL01000002">
    <property type="protein sequence ID" value="TWT65607.1"/>
    <property type="molecule type" value="Genomic_DNA"/>
</dbReference>
<feature type="region of interest" description="Disordered" evidence="1">
    <location>
        <begin position="21"/>
        <end position="49"/>
    </location>
</feature>
<accession>A0A5C5XQX6</accession>
<evidence type="ECO:0000256" key="1">
    <source>
        <dbReference type="SAM" id="MobiDB-lite"/>
    </source>
</evidence>
<evidence type="ECO:0000313" key="3">
    <source>
        <dbReference type="Proteomes" id="UP000317238"/>
    </source>
</evidence>
<name>A0A5C5XQX6_9PLAN</name>
<comment type="caution">
    <text evidence="2">The sequence shown here is derived from an EMBL/GenBank/DDBJ whole genome shotgun (WGS) entry which is preliminary data.</text>
</comment>
<keyword evidence="3" id="KW-1185">Reference proteome</keyword>
<proteinExistence type="predicted"/>
<evidence type="ECO:0000313" key="2">
    <source>
        <dbReference type="EMBL" id="TWT65607.1"/>
    </source>
</evidence>
<sequence>MAKYHKGDRVRTISRRYLDRTHATNEAADAGRFTTSPPMMPGPHRNRTPVRVINRSGATRSRWSVMRVTGMAIDPSQNEDSAARQPVLEVELQSSSNTQGVPVVLWEPLQDDQIGEATISGITPVLCEDVGPSAEFLIPVDGQESADASDSGPMQVIWSPELAADPRPPAIVHLGSVPGAGESEWFYQFELTADPSATEGTADITDGAGNAIGSATVYDPRSIFFDVLLSGDGGYCIKSGGKYYAVNANCPAGS</sequence>
<dbReference type="Proteomes" id="UP000317238">
    <property type="component" value="Unassembled WGS sequence"/>
</dbReference>
<dbReference type="RefSeq" id="WP_146440902.1">
    <property type="nucleotide sequence ID" value="NZ_SJPL01000002.1"/>
</dbReference>
<reference evidence="2 3" key="1">
    <citation type="submission" date="2019-02" db="EMBL/GenBank/DDBJ databases">
        <title>Deep-cultivation of Planctomycetes and their phenomic and genomic characterization uncovers novel biology.</title>
        <authorList>
            <person name="Wiegand S."/>
            <person name="Jogler M."/>
            <person name="Boedeker C."/>
            <person name="Pinto D."/>
            <person name="Vollmers J."/>
            <person name="Rivas-Marin E."/>
            <person name="Kohn T."/>
            <person name="Peeters S.H."/>
            <person name="Heuer A."/>
            <person name="Rast P."/>
            <person name="Oberbeckmann S."/>
            <person name="Bunk B."/>
            <person name="Jeske O."/>
            <person name="Meyerdierks A."/>
            <person name="Storesund J.E."/>
            <person name="Kallscheuer N."/>
            <person name="Luecker S."/>
            <person name="Lage O.M."/>
            <person name="Pohl T."/>
            <person name="Merkel B.J."/>
            <person name="Hornburger P."/>
            <person name="Mueller R.-W."/>
            <person name="Bruemmer F."/>
            <person name="Labrenz M."/>
            <person name="Spormann A.M."/>
            <person name="Op Den Camp H."/>
            <person name="Overmann J."/>
            <person name="Amann R."/>
            <person name="Jetten M.S.M."/>
            <person name="Mascher T."/>
            <person name="Medema M.H."/>
            <person name="Devos D.P."/>
            <person name="Kaster A.-K."/>
            <person name="Ovreas L."/>
            <person name="Rohde M."/>
            <person name="Galperin M.Y."/>
            <person name="Jogler C."/>
        </authorList>
    </citation>
    <scope>NUCLEOTIDE SEQUENCE [LARGE SCALE GENOMIC DNA]</scope>
    <source>
        <strain evidence="2 3">Pan14r</strain>
    </source>
</reference>
<dbReference type="AlphaFoldDB" id="A0A5C5XQX6"/>